<evidence type="ECO:0000313" key="3">
    <source>
        <dbReference type="Proteomes" id="UP001066276"/>
    </source>
</evidence>
<feature type="region of interest" description="Disordered" evidence="1">
    <location>
        <begin position="50"/>
        <end position="159"/>
    </location>
</feature>
<organism evidence="2 3">
    <name type="scientific">Pleurodeles waltl</name>
    <name type="common">Iberian ribbed newt</name>
    <dbReference type="NCBI Taxonomy" id="8319"/>
    <lineage>
        <taxon>Eukaryota</taxon>
        <taxon>Metazoa</taxon>
        <taxon>Chordata</taxon>
        <taxon>Craniata</taxon>
        <taxon>Vertebrata</taxon>
        <taxon>Euteleostomi</taxon>
        <taxon>Amphibia</taxon>
        <taxon>Batrachia</taxon>
        <taxon>Caudata</taxon>
        <taxon>Salamandroidea</taxon>
        <taxon>Salamandridae</taxon>
        <taxon>Pleurodelinae</taxon>
        <taxon>Pleurodeles</taxon>
    </lineage>
</organism>
<keyword evidence="3" id="KW-1185">Reference proteome</keyword>
<accession>A0AAV7VDB6</accession>
<dbReference type="Proteomes" id="UP001066276">
    <property type="component" value="Chromosome 2_1"/>
</dbReference>
<sequence length="159" mass="16882">MSPKGSPSFGVLCCVGSCGKVKQVPNEALGLRSHWQHLRPCLQAQRQLRGLTSSRPLPGRSQPLRASGHRWAPDEPTHSERGSQGAIASGCASARRPQVAEARSNGWGAAQRRAQPRSSTAAPESKEMMSACLRRYPRGRGFPAALTSPGAAPPPDAEP</sequence>
<evidence type="ECO:0000313" key="2">
    <source>
        <dbReference type="EMBL" id="KAJ1199609.1"/>
    </source>
</evidence>
<dbReference type="AlphaFoldDB" id="A0AAV7VDB6"/>
<protein>
    <submittedName>
        <fullName evidence="2">Uncharacterized protein</fullName>
    </submittedName>
</protein>
<reference evidence="2" key="1">
    <citation type="journal article" date="2022" name="bioRxiv">
        <title>Sequencing and chromosome-scale assembly of the giantPleurodeles waltlgenome.</title>
        <authorList>
            <person name="Brown T."/>
            <person name="Elewa A."/>
            <person name="Iarovenko S."/>
            <person name="Subramanian E."/>
            <person name="Araus A.J."/>
            <person name="Petzold A."/>
            <person name="Susuki M."/>
            <person name="Suzuki K.-i.T."/>
            <person name="Hayashi T."/>
            <person name="Toyoda A."/>
            <person name="Oliveira C."/>
            <person name="Osipova E."/>
            <person name="Leigh N.D."/>
            <person name="Simon A."/>
            <person name="Yun M.H."/>
        </authorList>
    </citation>
    <scope>NUCLEOTIDE SEQUENCE</scope>
    <source>
        <strain evidence="2">20211129_DDA</strain>
        <tissue evidence="2">Liver</tissue>
    </source>
</reference>
<comment type="caution">
    <text evidence="2">The sequence shown here is derived from an EMBL/GenBank/DDBJ whole genome shotgun (WGS) entry which is preliminary data.</text>
</comment>
<name>A0AAV7VDB6_PLEWA</name>
<feature type="compositionally biased region" description="Basic and acidic residues" evidence="1">
    <location>
        <begin position="71"/>
        <end position="81"/>
    </location>
</feature>
<gene>
    <name evidence="2" type="ORF">NDU88_003442</name>
</gene>
<dbReference type="EMBL" id="JANPWB010000003">
    <property type="protein sequence ID" value="KAJ1199609.1"/>
    <property type="molecule type" value="Genomic_DNA"/>
</dbReference>
<proteinExistence type="predicted"/>
<evidence type="ECO:0000256" key="1">
    <source>
        <dbReference type="SAM" id="MobiDB-lite"/>
    </source>
</evidence>